<dbReference type="Pfam" id="PF00168">
    <property type="entry name" value="C2"/>
    <property type="match status" value="2"/>
</dbReference>
<dbReference type="SMART" id="SM00239">
    <property type="entry name" value="C2"/>
    <property type="match status" value="2"/>
</dbReference>
<dbReference type="Proteomes" id="UP001152795">
    <property type="component" value="Unassembled WGS sequence"/>
</dbReference>
<dbReference type="PANTHER" id="PTHR10024">
    <property type="entry name" value="SYNAPTOTAGMIN"/>
    <property type="match status" value="1"/>
</dbReference>
<dbReference type="InterPro" id="IPR001565">
    <property type="entry name" value="Synaptotagmin"/>
</dbReference>
<dbReference type="PROSITE" id="PS50004">
    <property type="entry name" value="C2"/>
    <property type="match status" value="2"/>
</dbReference>
<dbReference type="GO" id="GO:0098793">
    <property type="term" value="C:presynapse"/>
    <property type="evidence" value="ECO:0007669"/>
    <property type="project" value="GOC"/>
</dbReference>
<evidence type="ECO:0000313" key="1">
    <source>
        <dbReference type="EMBL" id="CAB4034924.1"/>
    </source>
</evidence>
<sequence length="324" mass="36614">METEEENQEVIDLKSVQLVKASYHEKVQPSVDELDYNSEGFESGAGSEVAIGRIHFSLAYDFTENTLSVGIIEAENVPAKDFGGYSDPYVRIMLLPDKRKKFETKVQKRTLDPVYNETFHFKNLPYSDIGNRILAMEVYDFDRFSGHDIIGIAKLPLIDVDLAKPMEDWRILTPPSSTGWRTKVTPELGEICFAVRYVPANGKLQITVLEGKNLKSTDEGGYSDPYMKICLIQDGKQGKKKKTTVKKRTLNPYYNETFTFNVPFEKIETTSLMVAVLDFDRMSKSELIGKTIIGALASGGPELRHWQDMLASPRKPVAQWHALS</sequence>
<dbReference type="GO" id="GO:0030276">
    <property type="term" value="F:clathrin binding"/>
    <property type="evidence" value="ECO:0007669"/>
    <property type="project" value="TreeGrafter"/>
</dbReference>
<keyword evidence="2" id="KW-1185">Reference proteome</keyword>
<dbReference type="GO" id="GO:0001786">
    <property type="term" value="F:phosphatidylserine binding"/>
    <property type="evidence" value="ECO:0007669"/>
    <property type="project" value="TreeGrafter"/>
</dbReference>
<dbReference type="GO" id="GO:0005886">
    <property type="term" value="C:plasma membrane"/>
    <property type="evidence" value="ECO:0007669"/>
    <property type="project" value="TreeGrafter"/>
</dbReference>
<dbReference type="AlphaFoldDB" id="A0A6S7JXN3"/>
<dbReference type="FunFam" id="2.60.40.150:FF:000016">
    <property type="entry name" value="Synaptotagmin 1"/>
    <property type="match status" value="1"/>
</dbReference>
<evidence type="ECO:0000313" key="2">
    <source>
        <dbReference type="Proteomes" id="UP001152795"/>
    </source>
</evidence>
<dbReference type="EMBL" id="CACRXK020020540">
    <property type="protein sequence ID" value="CAB4034924.1"/>
    <property type="molecule type" value="Genomic_DNA"/>
</dbReference>
<name>A0A6S7JXN3_PARCT</name>
<comment type="caution">
    <text evidence="1">The sequence shown here is derived from an EMBL/GenBank/DDBJ whole genome shotgun (WGS) entry which is preliminary data.</text>
</comment>
<proteinExistence type="predicted"/>
<gene>
    <name evidence="1" type="ORF">PACLA_8A037555</name>
</gene>
<dbReference type="InterPro" id="IPR035892">
    <property type="entry name" value="C2_domain_sf"/>
</dbReference>
<dbReference type="GO" id="GO:0070382">
    <property type="term" value="C:exocytic vesicle"/>
    <property type="evidence" value="ECO:0007669"/>
    <property type="project" value="TreeGrafter"/>
</dbReference>
<accession>A0A6S7JXN3</accession>
<dbReference type="OrthoDB" id="67700at2759"/>
<dbReference type="GO" id="GO:0005509">
    <property type="term" value="F:calcium ion binding"/>
    <property type="evidence" value="ECO:0007669"/>
    <property type="project" value="TreeGrafter"/>
</dbReference>
<protein>
    <submittedName>
        <fullName evidence="1">Synaptotagmin 1 isoform X1</fullName>
    </submittedName>
</protein>
<dbReference type="GO" id="GO:0000149">
    <property type="term" value="F:SNARE binding"/>
    <property type="evidence" value="ECO:0007669"/>
    <property type="project" value="TreeGrafter"/>
</dbReference>
<dbReference type="PRINTS" id="PR00360">
    <property type="entry name" value="C2DOMAIN"/>
</dbReference>
<reference evidence="1" key="1">
    <citation type="submission" date="2020-04" db="EMBL/GenBank/DDBJ databases">
        <authorList>
            <person name="Alioto T."/>
            <person name="Alioto T."/>
            <person name="Gomez Garrido J."/>
        </authorList>
    </citation>
    <scope>NUCLEOTIDE SEQUENCE</scope>
    <source>
        <strain evidence="1">A484AB</strain>
    </source>
</reference>
<dbReference type="PANTHER" id="PTHR10024:SF227">
    <property type="entry name" value="SYNAPTOTAGMIN 1"/>
    <property type="match status" value="1"/>
</dbReference>
<dbReference type="Gene3D" id="2.60.40.150">
    <property type="entry name" value="C2 domain"/>
    <property type="match status" value="2"/>
</dbReference>
<organism evidence="1 2">
    <name type="scientific">Paramuricea clavata</name>
    <name type="common">Red gorgonian</name>
    <name type="synonym">Violescent sea-whip</name>
    <dbReference type="NCBI Taxonomy" id="317549"/>
    <lineage>
        <taxon>Eukaryota</taxon>
        <taxon>Metazoa</taxon>
        <taxon>Cnidaria</taxon>
        <taxon>Anthozoa</taxon>
        <taxon>Octocorallia</taxon>
        <taxon>Malacalcyonacea</taxon>
        <taxon>Plexauridae</taxon>
        <taxon>Paramuricea</taxon>
    </lineage>
</organism>
<dbReference type="InterPro" id="IPR000008">
    <property type="entry name" value="C2_dom"/>
</dbReference>
<dbReference type="PRINTS" id="PR00399">
    <property type="entry name" value="SYNAPTOTAGMN"/>
</dbReference>
<dbReference type="SUPFAM" id="SSF49562">
    <property type="entry name" value="C2 domain (Calcium/lipid-binding domain, CaLB)"/>
    <property type="match status" value="2"/>
</dbReference>
<dbReference type="GO" id="GO:0048488">
    <property type="term" value="P:synaptic vesicle endocytosis"/>
    <property type="evidence" value="ECO:0007669"/>
    <property type="project" value="TreeGrafter"/>
</dbReference>
<dbReference type="GO" id="GO:0005544">
    <property type="term" value="F:calcium-dependent phospholipid binding"/>
    <property type="evidence" value="ECO:0007669"/>
    <property type="project" value="TreeGrafter"/>
</dbReference>
<dbReference type="GO" id="GO:0048791">
    <property type="term" value="P:calcium ion-regulated exocytosis of neurotransmitter"/>
    <property type="evidence" value="ECO:0007669"/>
    <property type="project" value="TreeGrafter"/>
</dbReference>